<dbReference type="InterPro" id="IPR013482">
    <property type="entry name" value="Molybde_CF_guanTrfase"/>
</dbReference>
<dbReference type="Gene3D" id="3.90.550.10">
    <property type="entry name" value="Spore Coat Polysaccharide Biosynthesis Protein SpsA, Chain A"/>
    <property type="match status" value="1"/>
</dbReference>
<evidence type="ECO:0000256" key="2">
    <source>
        <dbReference type="ARBA" id="ARBA00023150"/>
    </source>
</evidence>
<feature type="domain" description="MobA-like NTP transferase" evidence="5">
    <location>
        <begin position="226"/>
        <end position="381"/>
    </location>
</feature>
<name>A0A172RZT6_9ACTN</name>
<keyword evidence="6" id="KW-0548">Nucleotidyltransferase</keyword>
<dbReference type="PANTHER" id="PTHR40072:SF1">
    <property type="entry name" value="MOLYBDOPTERIN-GUANINE DINUCLEOTIDE BIOSYNTHESIS ADAPTER PROTEIN"/>
    <property type="match status" value="1"/>
</dbReference>
<dbReference type="InterPro" id="IPR025877">
    <property type="entry name" value="MobA-like_NTP_Trfase"/>
</dbReference>
<dbReference type="InterPro" id="IPR029044">
    <property type="entry name" value="Nucleotide-diphossugar_trans"/>
</dbReference>
<feature type="binding site" evidence="3">
    <location>
        <position position="322"/>
    </location>
    <ligand>
        <name>GTP</name>
        <dbReference type="ChEBI" id="CHEBI:37565"/>
    </ligand>
</feature>
<feature type="binding site" evidence="3">
    <location>
        <position position="293"/>
    </location>
    <ligand>
        <name>GTP</name>
        <dbReference type="ChEBI" id="CHEBI:37565"/>
    </ligand>
</feature>
<dbReference type="STRING" id="79604.AAY81_08400"/>
<feature type="domain" description="Molybdopterin-guanine dinucleotide biosynthesis protein B (MobB)" evidence="4">
    <location>
        <begin position="13"/>
        <end position="131"/>
    </location>
</feature>
<evidence type="ECO:0000313" key="7">
    <source>
        <dbReference type="Proteomes" id="UP000182975"/>
    </source>
</evidence>
<keyword evidence="7" id="KW-1185">Reference proteome</keyword>
<dbReference type="PATRIC" id="fig|79604.3.peg.1682"/>
<evidence type="ECO:0000256" key="3">
    <source>
        <dbReference type="HAMAP-Rule" id="MF_00316"/>
    </source>
</evidence>
<keyword evidence="3 6" id="KW-0808">Transferase</keyword>
<evidence type="ECO:0000256" key="1">
    <source>
        <dbReference type="ARBA" id="ARBA00023134"/>
    </source>
</evidence>
<dbReference type="InterPro" id="IPR004435">
    <property type="entry name" value="MobB_dom"/>
</dbReference>
<protein>
    <recommendedName>
        <fullName evidence="3">Probable molybdenum cofactor guanylyltransferase</fullName>
        <shortName evidence="3">MoCo guanylyltransferase</shortName>
        <ecNumber evidence="3">2.7.7.77</ecNumber>
    </recommendedName>
    <alternativeName>
        <fullName evidence="3">GTP:molybdopterin guanylyltransferase</fullName>
    </alternativeName>
    <alternativeName>
        <fullName evidence="3">Mo-MPT guanylyltransferase</fullName>
    </alternativeName>
    <alternativeName>
        <fullName evidence="3">Molybdopterin guanylyltransferase</fullName>
    </alternativeName>
    <alternativeName>
        <fullName evidence="3">Molybdopterin-guanine dinucleotide synthase</fullName>
        <shortName evidence="3">MGD synthase</shortName>
    </alternativeName>
</protein>
<dbReference type="GO" id="GO:0005737">
    <property type="term" value="C:cytoplasm"/>
    <property type="evidence" value="ECO:0007669"/>
    <property type="project" value="UniProtKB-SubCell"/>
</dbReference>
<keyword evidence="3" id="KW-0547">Nucleotide-binding</keyword>
<dbReference type="AlphaFoldDB" id="A0A172RZT6"/>
<dbReference type="KEGG" id="ddt:AAY81_08400"/>
<dbReference type="InterPro" id="IPR052539">
    <property type="entry name" value="MGD_biosynthesis_adapter"/>
</dbReference>
<dbReference type="GO" id="GO:0061603">
    <property type="term" value="F:molybdenum cofactor guanylyltransferase activity"/>
    <property type="evidence" value="ECO:0007669"/>
    <property type="project" value="UniProtKB-EC"/>
</dbReference>
<dbReference type="InterPro" id="IPR027417">
    <property type="entry name" value="P-loop_NTPase"/>
</dbReference>
<dbReference type="Proteomes" id="UP000182975">
    <property type="component" value="Unassembled WGS sequence"/>
</dbReference>
<evidence type="ECO:0000259" key="4">
    <source>
        <dbReference type="Pfam" id="PF03205"/>
    </source>
</evidence>
<sequence length="431" mass="47154">MDSTRMMLQSPAVAIVGRHNSGKTTLVEKIIAELTARGLDVGSVKHHGHSGFDIDIPGKDSWRHRQAGATEVVISSPGQIATIRTFDGEAECNEIVHRMPGHDLVVVEGYRKSGLPTIEVMRAGNPHDEQVAETFLAAARAGEPLTEDFVQAARAARLGAPEEAPAPGSAVHPGKMPTSATVAVATDIPAAIEAAQLYDIPAFGLNDTQELCDFLQERFTRHRVSVVIQAGGESSRMGRSKATVPFCGRPLIMRLVERLSPVADELIITTNEPENLEFLHSVYPERGIRLVRDVRDERGALPGMLTAFQAATFPFVAVVACDMVFASPRLVSAEAFELCQTRADVVVPVNKHGFEPMHAVYRRKTCLDAVEKMLEQGEKRVQSFYPLVKVCEFPQKRVLDAEPRGRCFVNVNTPEELRAMEHAILHGSDDD</sequence>
<keyword evidence="1 3" id="KW-0342">GTP-binding</keyword>
<keyword evidence="3" id="KW-0460">Magnesium</keyword>
<dbReference type="GO" id="GO:0006777">
    <property type="term" value="P:Mo-molybdopterin cofactor biosynthetic process"/>
    <property type="evidence" value="ECO:0007669"/>
    <property type="project" value="UniProtKB-KW"/>
</dbReference>
<organism evidence="6 7">
    <name type="scientific">Denitrobacterium detoxificans</name>
    <dbReference type="NCBI Taxonomy" id="79604"/>
    <lineage>
        <taxon>Bacteria</taxon>
        <taxon>Bacillati</taxon>
        <taxon>Actinomycetota</taxon>
        <taxon>Coriobacteriia</taxon>
        <taxon>Eggerthellales</taxon>
        <taxon>Eggerthellaceae</taxon>
        <taxon>Denitrobacterium</taxon>
    </lineage>
</organism>
<dbReference type="SUPFAM" id="SSF53448">
    <property type="entry name" value="Nucleotide-diphospho-sugar transferases"/>
    <property type="match status" value="1"/>
</dbReference>
<feature type="binding site" evidence="3">
    <location>
        <position position="322"/>
    </location>
    <ligand>
        <name>Mg(2+)</name>
        <dbReference type="ChEBI" id="CHEBI:18420"/>
    </ligand>
</feature>
<comment type="catalytic activity">
    <reaction evidence="3">
        <text>Mo-molybdopterin + GTP + H(+) = Mo-molybdopterin guanine dinucleotide + diphosphate</text>
        <dbReference type="Rhea" id="RHEA:34243"/>
        <dbReference type="ChEBI" id="CHEBI:15378"/>
        <dbReference type="ChEBI" id="CHEBI:33019"/>
        <dbReference type="ChEBI" id="CHEBI:37565"/>
        <dbReference type="ChEBI" id="CHEBI:71302"/>
        <dbReference type="ChEBI" id="CHEBI:71310"/>
        <dbReference type="EC" id="2.7.7.77"/>
    </reaction>
</comment>
<dbReference type="PANTHER" id="PTHR40072">
    <property type="entry name" value="MOLYBDOPTERIN-GUANINE DINUCLEOTIDE BIOSYNTHESIS ADAPTER PROTEIN-RELATED"/>
    <property type="match status" value="1"/>
</dbReference>
<keyword evidence="2 3" id="KW-0501">Molybdenum cofactor biosynthesis</keyword>
<dbReference type="Pfam" id="PF12804">
    <property type="entry name" value="NTP_transf_3"/>
    <property type="match status" value="1"/>
</dbReference>
<dbReference type="GO" id="GO:0046872">
    <property type="term" value="F:metal ion binding"/>
    <property type="evidence" value="ECO:0007669"/>
    <property type="project" value="UniProtKB-KW"/>
</dbReference>
<dbReference type="RefSeq" id="WP_082867938.1">
    <property type="nucleotide sequence ID" value="NZ_CP011402.1"/>
</dbReference>
<dbReference type="SUPFAM" id="SSF52540">
    <property type="entry name" value="P-loop containing nucleoside triphosphate hydrolases"/>
    <property type="match status" value="1"/>
</dbReference>
<comment type="caution">
    <text evidence="3">Lacks conserved residue(s) required for the propagation of feature annotation.</text>
</comment>
<comment type="similarity">
    <text evidence="3">Belongs to the MobA family.</text>
</comment>
<dbReference type="HAMAP" id="MF_00316">
    <property type="entry name" value="MobA"/>
    <property type="match status" value="1"/>
</dbReference>
<proteinExistence type="inferred from homology"/>
<comment type="function">
    <text evidence="3">Transfers a GMP moiety from GTP to Mo-molybdopterin (Mo-MPT) cofactor (Moco or molybdenum cofactor) to form Mo-molybdopterin guanine dinucleotide (Mo-MGD) cofactor.</text>
</comment>
<comment type="cofactor">
    <cofactor evidence="3">
        <name>Mg(2+)</name>
        <dbReference type="ChEBI" id="CHEBI:18420"/>
    </cofactor>
</comment>
<dbReference type="Pfam" id="PF03205">
    <property type="entry name" value="MobB"/>
    <property type="match status" value="1"/>
</dbReference>
<reference evidence="7" key="1">
    <citation type="submission" date="2016-10" db="EMBL/GenBank/DDBJ databases">
        <authorList>
            <person name="Varghese N."/>
        </authorList>
    </citation>
    <scope>NUCLEOTIDE SEQUENCE [LARGE SCALE GENOMIC DNA]</scope>
    <source>
        <strain evidence="7">DSM 21843</strain>
    </source>
</reference>
<dbReference type="Gene3D" id="3.40.50.300">
    <property type="entry name" value="P-loop containing nucleotide triphosphate hydrolases"/>
    <property type="match status" value="1"/>
</dbReference>
<feature type="binding site" evidence="3">
    <location>
        <position position="241"/>
    </location>
    <ligand>
        <name>GTP</name>
        <dbReference type="ChEBI" id="CHEBI:37565"/>
    </ligand>
</feature>
<evidence type="ECO:0000259" key="5">
    <source>
        <dbReference type="Pfam" id="PF12804"/>
    </source>
</evidence>
<comment type="subcellular location">
    <subcellularLocation>
        <location evidence="3">Cytoplasm</location>
    </subcellularLocation>
</comment>
<dbReference type="CDD" id="cd03116">
    <property type="entry name" value="MobB"/>
    <property type="match status" value="1"/>
</dbReference>
<dbReference type="EC" id="2.7.7.77" evidence="3"/>
<dbReference type="NCBIfam" id="TIGR00176">
    <property type="entry name" value="mobB"/>
    <property type="match status" value="1"/>
</dbReference>
<dbReference type="GO" id="GO:0005525">
    <property type="term" value="F:GTP binding"/>
    <property type="evidence" value="ECO:0007669"/>
    <property type="project" value="UniProtKB-UniRule"/>
</dbReference>
<dbReference type="CDD" id="cd02503">
    <property type="entry name" value="MobA"/>
    <property type="match status" value="1"/>
</dbReference>
<accession>A0A172RZT6</accession>
<comment type="domain">
    <text evidence="3">The N-terminal domain determines nucleotide recognition and specific binding, while the C-terminal domain determines the specific binding to the target protein.</text>
</comment>
<evidence type="ECO:0000313" key="6">
    <source>
        <dbReference type="EMBL" id="SEO53872.1"/>
    </source>
</evidence>
<dbReference type="EMBL" id="FOEC01000002">
    <property type="protein sequence ID" value="SEO53872.1"/>
    <property type="molecule type" value="Genomic_DNA"/>
</dbReference>
<keyword evidence="3" id="KW-0963">Cytoplasm</keyword>
<keyword evidence="3" id="KW-0479">Metal-binding</keyword>
<gene>
    <name evidence="3" type="primary">mobA</name>
    <name evidence="6" type="ORF">SAMN02910314_00496</name>
</gene>